<dbReference type="EMBL" id="AVOT02005361">
    <property type="protein sequence ID" value="MBW0478870.1"/>
    <property type="molecule type" value="Genomic_DNA"/>
</dbReference>
<dbReference type="AlphaFoldDB" id="A0A9Q3GU70"/>
<proteinExistence type="predicted"/>
<dbReference type="Proteomes" id="UP000765509">
    <property type="component" value="Unassembled WGS sequence"/>
</dbReference>
<gene>
    <name evidence="1" type="ORF">O181_018585</name>
</gene>
<organism evidence="1 2">
    <name type="scientific">Austropuccinia psidii MF-1</name>
    <dbReference type="NCBI Taxonomy" id="1389203"/>
    <lineage>
        <taxon>Eukaryota</taxon>
        <taxon>Fungi</taxon>
        <taxon>Dikarya</taxon>
        <taxon>Basidiomycota</taxon>
        <taxon>Pucciniomycotina</taxon>
        <taxon>Pucciniomycetes</taxon>
        <taxon>Pucciniales</taxon>
        <taxon>Sphaerophragmiaceae</taxon>
        <taxon>Austropuccinia</taxon>
    </lineage>
</organism>
<evidence type="ECO:0000313" key="1">
    <source>
        <dbReference type="EMBL" id="MBW0478870.1"/>
    </source>
</evidence>
<sequence length="172" mass="19022">MQRHPVVATVAREVEICLLCTNRTWHSSFLAVASNIPAPSTLSRNPPSKDGNKPSNSEDLVALVHSLTQRVYSSTSAQARDLAKLQSYCSHRPPSSTPSQPHFSAYNKFLQAPHHLAYDGPTLLPNGSNYQRWLEAVNTTLCYVFDFNTPFHHSPALLAGWPHSKNQAIPPP</sequence>
<reference evidence="1" key="1">
    <citation type="submission" date="2021-03" db="EMBL/GenBank/DDBJ databases">
        <title>Draft genome sequence of rust myrtle Austropuccinia psidii MF-1, a brazilian biotype.</title>
        <authorList>
            <person name="Quecine M.C."/>
            <person name="Pachon D.M.R."/>
            <person name="Bonatelli M.L."/>
            <person name="Correr F.H."/>
            <person name="Franceschini L.M."/>
            <person name="Leite T.F."/>
            <person name="Margarido G.R.A."/>
            <person name="Almeida C.A."/>
            <person name="Ferrarezi J.A."/>
            <person name="Labate C.A."/>
        </authorList>
    </citation>
    <scope>NUCLEOTIDE SEQUENCE</scope>
    <source>
        <strain evidence="1">MF-1</strain>
    </source>
</reference>
<evidence type="ECO:0000313" key="2">
    <source>
        <dbReference type="Proteomes" id="UP000765509"/>
    </source>
</evidence>
<name>A0A9Q3GU70_9BASI</name>
<accession>A0A9Q3GU70</accession>
<comment type="caution">
    <text evidence="1">The sequence shown here is derived from an EMBL/GenBank/DDBJ whole genome shotgun (WGS) entry which is preliminary data.</text>
</comment>
<keyword evidence="2" id="KW-1185">Reference proteome</keyword>
<protein>
    <submittedName>
        <fullName evidence="1">Uncharacterized protein</fullName>
    </submittedName>
</protein>